<name>A0A1H7W231_9RHOB</name>
<feature type="domain" description="ISXO2-like transposase" evidence="1">
    <location>
        <begin position="2"/>
        <end position="52"/>
    </location>
</feature>
<evidence type="ECO:0000313" key="3">
    <source>
        <dbReference type="Proteomes" id="UP000182160"/>
    </source>
</evidence>
<sequence>MNHRADEYVRGDVHTNTVEGFYSIFKRGMRGVYQHCGKKHLHRYTAEFDFRYSNRQARGADDALRADLALTGIVGKRLTYETARVQ</sequence>
<accession>A0A1H7W231</accession>
<reference evidence="2 3" key="1">
    <citation type="submission" date="2016-10" db="EMBL/GenBank/DDBJ databases">
        <authorList>
            <person name="de Groot N.N."/>
        </authorList>
    </citation>
    <scope>NUCLEOTIDE SEQUENCE [LARGE SCALE GENOMIC DNA]</scope>
    <source>
        <strain evidence="2 3">DSM 11457</strain>
    </source>
</reference>
<dbReference type="AlphaFoldDB" id="A0A1H7W231"/>
<dbReference type="EMBL" id="FOBO01000002">
    <property type="protein sequence ID" value="SEM15642.1"/>
    <property type="molecule type" value="Genomic_DNA"/>
</dbReference>
<evidence type="ECO:0000313" key="2">
    <source>
        <dbReference type="EMBL" id="SEM15642.1"/>
    </source>
</evidence>
<dbReference type="Pfam" id="PF12762">
    <property type="entry name" value="DDE_Tnp_IS1595"/>
    <property type="match status" value="1"/>
</dbReference>
<dbReference type="InterPro" id="IPR024445">
    <property type="entry name" value="Tnp_ISXO2-like"/>
</dbReference>
<evidence type="ECO:0000259" key="1">
    <source>
        <dbReference type="Pfam" id="PF12762"/>
    </source>
</evidence>
<organism evidence="2 3">
    <name type="scientific">Roseovarius tolerans</name>
    <dbReference type="NCBI Taxonomy" id="74031"/>
    <lineage>
        <taxon>Bacteria</taxon>
        <taxon>Pseudomonadati</taxon>
        <taxon>Pseudomonadota</taxon>
        <taxon>Alphaproteobacteria</taxon>
        <taxon>Rhodobacterales</taxon>
        <taxon>Roseobacteraceae</taxon>
        <taxon>Roseovarius</taxon>
    </lineage>
</organism>
<protein>
    <submittedName>
        <fullName evidence="2">ISXO2-like transposase domain-containing protein</fullName>
    </submittedName>
</protein>
<proteinExistence type="predicted"/>
<dbReference type="Proteomes" id="UP000182160">
    <property type="component" value="Unassembled WGS sequence"/>
</dbReference>
<gene>
    <name evidence="2" type="ORF">SAMN04488077_102269</name>
</gene>